<name>A0A6A2X3V8_HIBSY</name>
<gene>
    <name evidence="3" type="ORF">F3Y22_tig00113725pilonHSYRG01929</name>
</gene>
<feature type="region of interest" description="Disordered" evidence="1">
    <location>
        <begin position="78"/>
        <end position="106"/>
    </location>
</feature>
<dbReference type="PANTHER" id="PTHR23068:SF25">
    <property type="entry name" value="DNA (CYTOSINE-5)-METHYLTRANSFERASE DRM2"/>
    <property type="match status" value="1"/>
</dbReference>
<evidence type="ECO:0000256" key="2">
    <source>
        <dbReference type="SAM" id="SignalP"/>
    </source>
</evidence>
<evidence type="ECO:0000256" key="1">
    <source>
        <dbReference type="SAM" id="MobiDB-lite"/>
    </source>
</evidence>
<feature type="compositionally biased region" description="Basic and acidic residues" evidence="1">
    <location>
        <begin position="84"/>
        <end position="100"/>
    </location>
</feature>
<feature type="signal peptide" evidence="2">
    <location>
        <begin position="1"/>
        <end position="18"/>
    </location>
</feature>
<feature type="chain" id="PRO_5025337908" evidence="2">
    <location>
        <begin position="19"/>
        <end position="133"/>
    </location>
</feature>
<dbReference type="GO" id="GO:0003886">
    <property type="term" value="F:DNA (cytosine-5-)-methyltransferase activity"/>
    <property type="evidence" value="ECO:0007669"/>
    <property type="project" value="TreeGrafter"/>
</dbReference>
<organism evidence="3 4">
    <name type="scientific">Hibiscus syriacus</name>
    <name type="common">Rose of Sharon</name>
    <dbReference type="NCBI Taxonomy" id="106335"/>
    <lineage>
        <taxon>Eukaryota</taxon>
        <taxon>Viridiplantae</taxon>
        <taxon>Streptophyta</taxon>
        <taxon>Embryophyta</taxon>
        <taxon>Tracheophyta</taxon>
        <taxon>Spermatophyta</taxon>
        <taxon>Magnoliopsida</taxon>
        <taxon>eudicotyledons</taxon>
        <taxon>Gunneridae</taxon>
        <taxon>Pentapetalae</taxon>
        <taxon>rosids</taxon>
        <taxon>malvids</taxon>
        <taxon>Malvales</taxon>
        <taxon>Malvaceae</taxon>
        <taxon>Malvoideae</taxon>
        <taxon>Hibiscus</taxon>
    </lineage>
</organism>
<reference evidence="3" key="1">
    <citation type="submission" date="2019-09" db="EMBL/GenBank/DDBJ databases">
        <title>Draft genome information of white flower Hibiscus syriacus.</title>
        <authorList>
            <person name="Kim Y.-M."/>
        </authorList>
    </citation>
    <scope>NUCLEOTIDE SEQUENCE [LARGE SCALE GENOMIC DNA]</scope>
    <source>
        <strain evidence="3">YM2019G1</strain>
    </source>
</reference>
<protein>
    <submittedName>
        <fullName evidence="3">Uncharacterized protein</fullName>
    </submittedName>
</protein>
<keyword evidence="4" id="KW-1185">Reference proteome</keyword>
<keyword evidence="2" id="KW-0732">Signal</keyword>
<evidence type="ECO:0000313" key="3">
    <source>
        <dbReference type="EMBL" id="KAE8661705.1"/>
    </source>
</evidence>
<dbReference type="InterPro" id="IPR050390">
    <property type="entry name" value="C5-Methyltransferase"/>
</dbReference>
<proteinExistence type="predicted"/>
<dbReference type="EMBL" id="VEPZ02001720">
    <property type="protein sequence ID" value="KAE8661705.1"/>
    <property type="molecule type" value="Genomic_DNA"/>
</dbReference>
<evidence type="ECO:0000313" key="4">
    <source>
        <dbReference type="Proteomes" id="UP000436088"/>
    </source>
</evidence>
<dbReference type="GO" id="GO:0005634">
    <property type="term" value="C:nucleus"/>
    <property type="evidence" value="ECO:0007669"/>
    <property type="project" value="TreeGrafter"/>
</dbReference>
<dbReference type="AlphaFoldDB" id="A0A6A2X3V8"/>
<dbReference type="InterPro" id="IPR029063">
    <property type="entry name" value="SAM-dependent_MTases_sf"/>
</dbReference>
<comment type="caution">
    <text evidence="3">The sequence shown here is derived from an EMBL/GenBank/DDBJ whole genome shotgun (WGS) entry which is preliminary data.</text>
</comment>
<dbReference type="Gene3D" id="3.40.50.150">
    <property type="entry name" value="Vaccinia Virus protein VP39"/>
    <property type="match status" value="1"/>
</dbReference>
<accession>A0A6A2X3V8</accession>
<sequence>MFPWGINVLSLFFGIGSAEVALYRLDIPLKADVQELNDDQLEQLMSRFGGFDLVVGGILCNNLIGRNKHHRDELKDFFQQSSEGHNEHNPNKENDRHGRGNNDVSRLEPVSQYNQSACDGLVHSYNTMGFIDL</sequence>
<dbReference type="Proteomes" id="UP000436088">
    <property type="component" value="Unassembled WGS sequence"/>
</dbReference>
<dbReference type="PANTHER" id="PTHR23068">
    <property type="entry name" value="DNA CYTOSINE-5- -METHYLTRANSFERASE 3-RELATED"/>
    <property type="match status" value="1"/>
</dbReference>